<organism evidence="1 2">
    <name type="scientific">Jimgerdemannia flammicorona</name>
    <dbReference type="NCBI Taxonomy" id="994334"/>
    <lineage>
        <taxon>Eukaryota</taxon>
        <taxon>Fungi</taxon>
        <taxon>Fungi incertae sedis</taxon>
        <taxon>Mucoromycota</taxon>
        <taxon>Mucoromycotina</taxon>
        <taxon>Endogonomycetes</taxon>
        <taxon>Endogonales</taxon>
        <taxon>Endogonaceae</taxon>
        <taxon>Jimgerdemannia</taxon>
    </lineage>
</organism>
<proteinExistence type="predicted"/>
<evidence type="ECO:0000313" key="1">
    <source>
        <dbReference type="EMBL" id="RUS32509.1"/>
    </source>
</evidence>
<reference evidence="1 2" key="1">
    <citation type="journal article" date="2018" name="New Phytol.">
        <title>Phylogenomics of Endogonaceae and evolution of mycorrhizas within Mucoromycota.</title>
        <authorList>
            <person name="Chang Y."/>
            <person name="Desiro A."/>
            <person name="Na H."/>
            <person name="Sandor L."/>
            <person name="Lipzen A."/>
            <person name="Clum A."/>
            <person name="Barry K."/>
            <person name="Grigoriev I.V."/>
            <person name="Martin F.M."/>
            <person name="Stajich J.E."/>
            <person name="Smith M.E."/>
            <person name="Bonito G."/>
            <person name="Spatafora J.W."/>
        </authorList>
    </citation>
    <scope>NUCLEOTIDE SEQUENCE [LARGE SCALE GENOMIC DNA]</scope>
    <source>
        <strain evidence="1 2">AD002</strain>
    </source>
</reference>
<gene>
    <name evidence="1" type="ORF">BC938DRAFT_475208</name>
</gene>
<protein>
    <submittedName>
        <fullName evidence="1">Uncharacterized protein</fullName>
    </submittedName>
</protein>
<keyword evidence="2" id="KW-1185">Reference proteome</keyword>
<dbReference type="AlphaFoldDB" id="A0A433QRW4"/>
<comment type="caution">
    <text evidence="1">The sequence shown here is derived from an EMBL/GenBank/DDBJ whole genome shotgun (WGS) entry which is preliminary data.</text>
</comment>
<sequence length="212" mass="24238">MDGQHNKPNFVPQSDNLPEAFKLQTDCKSTTKPYLLPRNDTEFNRLHIQHYVTRQMLHGTFNTPLEEDLENGIRVLDAGCGTVLSVFASYGIDIAYVREFGRLLSDNGFSDDDIVEDYVSVPLGWGGRAGDLWAENAYMGWIGLAPKLLPLLGISYDVLIQEIKMEFEQFKQNKTWLNFCPEAIAVLSAWGIKFYKNMSLNTWRRSRIYSNT</sequence>
<dbReference type="EMBL" id="RBNJ01002006">
    <property type="protein sequence ID" value="RUS32509.1"/>
    <property type="molecule type" value="Genomic_DNA"/>
</dbReference>
<accession>A0A433QRW4</accession>
<dbReference type="Proteomes" id="UP000274822">
    <property type="component" value="Unassembled WGS sequence"/>
</dbReference>
<evidence type="ECO:0000313" key="2">
    <source>
        <dbReference type="Proteomes" id="UP000274822"/>
    </source>
</evidence>
<name>A0A433QRW4_9FUNG</name>